<keyword evidence="3" id="KW-1185">Reference proteome</keyword>
<keyword evidence="2" id="KW-0378">Hydrolase</keyword>
<name>A0A941AV72_9GAMM</name>
<sequence length="277" mass="30679">MNSLTGALCLLVLSLGFAGQVRSAPSAGYPSVTVRDSEVRTMKSASTGRSYDLYIHKPADFDKNKDKKYPVLYLLDGQWDFKLLDSVVGGLVYDRQMPDIVVVGIVYSGDDADYNALRARDYTPTPGNREGSGDGPKFLGFIKTELIPFVEGNYRGDPTRRILGGHSFGGLFTLYAMFTEPPLFWGYLAGSPDFTWDNGFLAKQEADFATKHKNLPVRLFMGVGGAEELVTPAVGFVRTFSARNYNGLHWDARVVEGEGHAGVKPEFYNRGLRFLFR</sequence>
<keyword evidence="1" id="KW-0732">Signal</keyword>
<dbReference type="Proteomes" id="UP000673447">
    <property type="component" value="Unassembled WGS sequence"/>
</dbReference>
<dbReference type="InterPro" id="IPR050583">
    <property type="entry name" value="Mycobacterial_A85_antigen"/>
</dbReference>
<gene>
    <name evidence="2" type="ORF">J5837_14270</name>
</gene>
<evidence type="ECO:0000313" key="3">
    <source>
        <dbReference type="Proteomes" id="UP000673447"/>
    </source>
</evidence>
<reference evidence="2" key="2">
    <citation type="submission" date="2021-03" db="EMBL/GenBank/DDBJ databases">
        <authorList>
            <person name="Cao W."/>
        </authorList>
    </citation>
    <scope>NUCLEOTIDE SEQUENCE</scope>
    <source>
        <strain evidence="2">110414</strain>
    </source>
</reference>
<evidence type="ECO:0000313" key="2">
    <source>
        <dbReference type="EMBL" id="MBP3985575.1"/>
    </source>
</evidence>
<comment type="caution">
    <text evidence="2">The sequence shown here is derived from an EMBL/GenBank/DDBJ whole genome shotgun (WGS) entry which is preliminary data.</text>
</comment>
<reference evidence="2" key="1">
    <citation type="journal article" date="2016" name="Int. J. Syst. Evol. Microbiol.">
        <title>Pseudoxanthomonas helianthi sp. nov., isolated from roots of Jerusalem artichoke (Helianthus tuberosus).</title>
        <authorList>
            <person name="Kittiwongwattana C."/>
            <person name="Thawai C."/>
        </authorList>
    </citation>
    <scope>NUCLEOTIDE SEQUENCE</scope>
    <source>
        <strain evidence="2">110414</strain>
    </source>
</reference>
<dbReference type="InterPro" id="IPR029058">
    <property type="entry name" value="AB_hydrolase_fold"/>
</dbReference>
<dbReference type="AlphaFoldDB" id="A0A941AV72"/>
<organism evidence="2 3">
    <name type="scientific">Pseudoxanthomonas helianthi</name>
    <dbReference type="NCBI Taxonomy" id="1453541"/>
    <lineage>
        <taxon>Bacteria</taxon>
        <taxon>Pseudomonadati</taxon>
        <taxon>Pseudomonadota</taxon>
        <taxon>Gammaproteobacteria</taxon>
        <taxon>Lysobacterales</taxon>
        <taxon>Lysobacteraceae</taxon>
        <taxon>Pseudoxanthomonas</taxon>
    </lineage>
</organism>
<dbReference type="EMBL" id="JAGKTC010000003">
    <property type="protein sequence ID" value="MBP3985575.1"/>
    <property type="molecule type" value="Genomic_DNA"/>
</dbReference>
<dbReference type="PANTHER" id="PTHR48098:SF6">
    <property type="entry name" value="FERRI-BACILLIBACTIN ESTERASE BESA"/>
    <property type="match status" value="1"/>
</dbReference>
<feature type="signal peptide" evidence="1">
    <location>
        <begin position="1"/>
        <end position="23"/>
    </location>
</feature>
<protein>
    <submittedName>
        <fullName evidence="2">Alpha/beta hydrolase</fullName>
    </submittedName>
</protein>
<evidence type="ECO:0000256" key="1">
    <source>
        <dbReference type="SAM" id="SignalP"/>
    </source>
</evidence>
<dbReference type="PANTHER" id="PTHR48098">
    <property type="entry name" value="ENTEROCHELIN ESTERASE-RELATED"/>
    <property type="match status" value="1"/>
</dbReference>
<accession>A0A941AV72</accession>
<proteinExistence type="predicted"/>
<dbReference type="Gene3D" id="3.40.50.1820">
    <property type="entry name" value="alpha/beta hydrolase"/>
    <property type="match status" value="1"/>
</dbReference>
<dbReference type="GO" id="GO:0016787">
    <property type="term" value="F:hydrolase activity"/>
    <property type="evidence" value="ECO:0007669"/>
    <property type="project" value="UniProtKB-KW"/>
</dbReference>
<dbReference type="RefSeq" id="WP_210537428.1">
    <property type="nucleotide sequence ID" value="NZ_JAGKTC010000003.1"/>
</dbReference>
<dbReference type="InterPro" id="IPR000801">
    <property type="entry name" value="Esterase-like"/>
</dbReference>
<feature type="chain" id="PRO_5037727853" evidence="1">
    <location>
        <begin position="24"/>
        <end position="277"/>
    </location>
</feature>
<dbReference type="Pfam" id="PF00756">
    <property type="entry name" value="Esterase"/>
    <property type="match status" value="1"/>
</dbReference>
<dbReference type="SUPFAM" id="SSF53474">
    <property type="entry name" value="alpha/beta-Hydrolases"/>
    <property type="match status" value="1"/>
</dbReference>